<reference evidence="2" key="2">
    <citation type="submission" date="2015-03" db="EMBL/GenBank/DDBJ databases">
        <title>Genome sequence of Pseudoalteromonas citrea.</title>
        <authorList>
            <person name="Xie B.-B."/>
            <person name="Rong J.-C."/>
            <person name="Qin Q.-L."/>
            <person name="Zhang Y.-Z."/>
        </authorList>
    </citation>
    <scope>NUCLEOTIDE SEQUENCE</scope>
    <source>
        <strain evidence="2">DSM 8771</strain>
    </source>
</reference>
<keyword evidence="1" id="KW-0812">Transmembrane</keyword>
<comment type="caution">
    <text evidence="2">The sequence shown here is derived from an EMBL/GenBank/DDBJ whole genome shotgun (WGS) entry which is preliminary data.</text>
</comment>
<evidence type="ECO:0000313" key="3">
    <source>
        <dbReference type="Proteomes" id="UP000016487"/>
    </source>
</evidence>
<feature type="transmembrane region" description="Helical" evidence="1">
    <location>
        <begin position="143"/>
        <end position="163"/>
    </location>
</feature>
<sequence>MVSQANTTSHPHYNPIFERLVIDSSEDSKYRLIGMLAYADYKLEKYQWKEQYRQVHGDASVPPEVVANFLLNYHDAKLKKLLSDAEATFLSFAEHYAEQRIDDLYDELKDDAVAKTVKSESEAIQHAIGLNSDGWGSAILKGALGSALFALMVFVFSVLFSVAKPSSNYGKLIQFIIGGEEYVILPMNDCRLVDSKKTCLEN</sequence>
<dbReference type="EMBL" id="AHBZ03000021">
    <property type="protein sequence ID" value="KAF7770130.1"/>
    <property type="molecule type" value="Genomic_DNA"/>
</dbReference>
<reference evidence="2" key="1">
    <citation type="journal article" date="2012" name="J. Bacteriol.">
        <title>Genome sequences of type strains of seven species of the marine bacterium Pseudoalteromonas.</title>
        <authorList>
            <person name="Xie B.B."/>
            <person name="Shu Y.L."/>
            <person name="Qin Q.L."/>
            <person name="Rong J.C."/>
            <person name="Zhang X.Y."/>
            <person name="Chen X.L."/>
            <person name="Shi M."/>
            <person name="He H.L."/>
            <person name="Zhou B.C."/>
            <person name="Zhang Y.Z."/>
        </authorList>
    </citation>
    <scope>NUCLEOTIDE SEQUENCE</scope>
    <source>
        <strain evidence="2">DSM 8771</strain>
    </source>
</reference>
<dbReference type="AlphaFoldDB" id="A0AAD4AIB4"/>
<dbReference type="Proteomes" id="UP000016487">
    <property type="component" value="Unassembled WGS sequence"/>
</dbReference>
<dbReference type="RefSeq" id="WP_010365072.1">
    <property type="nucleotide sequence ID" value="NZ_AHBZ03000021.1"/>
</dbReference>
<proteinExistence type="predicted"/>
<gene>
    <name evidence="2" type="ORF">PCIT_a3095</name>
</gene>
<name>A0AAD4AIB4_9GAMM</name>
<keyword evidence="1" id="KW-0472">Membrane</keyword>
<keyword evidence="1" id="KW-1133">Transmembrane helix</keyword>
<evidence type="ECO:0000313" key="2">
    <source>
        <dbReference type="EMBL" id="KAF7770130.1"/>
    </source>
</evidence>
<organism evidence="2 3">
    <name type="scientific">Pseudoalteromonas citrea</name>
    <dbReference type="NCBI Taxonomy" id="43655"/>
    <lineage>
        <taxon>Bacteria</taxon>
        <taxon>Pseudomonadati</taxon>
        <taxon>Pseudomonadota</taxon>
        <taxon>Gammaproteobacteria</taxon>
        <taxon>Alteromonadales</taxon>
        <taxon>Pseudoalteromonadaceae</taxon>
        <taxon>Pseudoalteromonas</taxon>
    </lineage>
</organism>
<accession>A0AAD4AIB4</accession>
<evidence type="ECO:0000256" key="1">
    <source>
        <dbReference type="SAM" id="Phobius"/>
    </source>
</evidence>
<protein>
    <submittedName>
        <fullName evidence="2">Uncharacterized protein</fullName>
    </submittedName>
</protein>